<dbReference type="Proteomes" id="UP000677054">
    <property type="component" value="Unassembled WGS sequence"/>
</dbReference>
<feature type="compositionally biased region" description="Basic and acidic residues" evidence="1">
    <location>
        <begin position="160"/>
        <end position="174"/>
    </location>
</feature>
<protein>
    <recommendedName>
        <fullName evidence="5">Transmembrane protein</fullName>
    </recommendedName>
</protein>
<feature type="region of interest" description="Disordered" evidence="1">
    <location>
        <begin position="114"/>
        <end position="194"/>
    </location>
</feature>
<feature type="compositionally biased region" description="Pro residues" evidence="1">
    <location>
        <begin position="135"/>
        <end position="144"/>
    </location>
</feature>
<feature type="transmembrane region" description="Helical" evidence="2">
    <location>
        <begin position="12"/>
        <end position="34"/>
    </location>
</feature>
<dbReference type="AlphaFoldDB" id="A0A7R9FS01"/>
<dbReference type="EMBL" id="CAJPEV010004521">
    <property type="protein sequence ID" value="CAG0901922.1"/>
    <property type="molecule type" value="Genomic_DNA"/>
</dbReference>
<gene>
    <name evidence="3" type="ORF">DSTB1V02_LOCUS12274</name>
</gene>
<accession>A0A7R9FS01</accession>
<keyword evidence="2" id="KW-1133">Transmembrane helix</keyword>
<feature type="transmembrane region" description="Helical" evidence="2">
    <location>
        <begin position="46"/>
        <end position="71"/>
    </location>
</feature>
<evidence type="ECO:0000256" key="1">
    <source>
        <dbReference type="SAM" id="MobiDB-lite"/>
    </source>
</evidence>
<evidence type="ECO:0000256" key="2">
    <source>
        <dbReference type="SAM" id="Phobius"/>
    </source>
</evidence>
<evidence type="ECO:0008006" key="5">
    <source>
        <dbReference type="Google" id="ProtNLM"/>
    </source>
</evidence>
<keyword evidence="2" id="KW-0472">Membrane</keyword>
<evidence type="ECO:0000313" key="3">
    <source>
        <dbReference type="EMBL" id="CAD7252516.1"/>
    </source>
</evidence>
<name>A0A7R9FS01_9CRUS</name>
<evidence type="ECO:0000313" key="4">
    <source>
        <dbReference type="Proteomes" id="UP000677054"/>
    </source>
</evidence>
<sequence length="194" mass="21104">MVKPGTQLLHVSLLVFFASLMFIVVGVGSIFFAGHDGKSMSPALKFGIFMTVFGGVGFLTACAFFLFRICILKRGLSSTQMSRRLSDTSGVTIASGDEVDFDDGEVVTVDWTTAVAPDPPPSYEDVMKRERGRPSPSPSPPPVPSDTGPVFTIHSWVHPQHGDTDTGKREEDFQHVNMEANFSPDSNAYAYQPL</sequence>
<reference evidence="3" key="1">
    <citation type="submission" date="2020-11" db="EMBL/GenBank/DDBJ databases">
        <authorList>
            <person name="Tran Van P."/>
        </authorList>
    </citation>
    <scope>NUCLEOTIDE SEQUENCE</scope>
</reference>
<organism evidence="3">
    <name type="scientific">Darwinula stevensoni</name>
    <dbReference type="NCBI Taxonomy" id="69355"/>
    <lineage>
        <taxon>Eukaryota</taxon>
        <taxon>Metazoa</taxon>
        <taxon>Ecdysozoa</taxon>
        <taxon>Arthropoda</taxon>
        <taxon>Crustacea</taxon>
        <taxon>Oligostraca</taxon>
        <taxon>Ostracoda</taxon>
        <taxon>Podocopa</taxon>
        <taxon>Podocopida</taxon>
        <taxon>Darwinulocopina</taxon>
        <taxon>Darwinuloidea</taxon>
        <taxon>Darwinulidae</taxon>
        <taxon>Darwinula</taxon>
    </lineage>
</organism>
<keyword evidence="4" id="KW-1185">Reference proteome</keyword>
<proteinExistence type="predicted"/>
<dbReference type="EMBL" id="LR904038">
    <property type="protein sequence ID" value="CAD7252516.1"/>
    <property type="molecule type" value="Genomic_DNA"/>
</dbReference>
<keyword evidence="2" id="KW-0812">Transmembrane</keyword>